<keyword evidence="3" id="KW-1185">Reference proteome</keyword>
<evidence type="ECO:0000259" key="1">
    <source>
        <dbReference type="Pfam" id="PF13372"/>
    </source>
</evidence>
<dbReference type="InterPro" id="IPR025388">
    <property type="entry name" value="Alginate_export_dom"/>
</dbReference>
<dbReference type="Proteomes" id="UP000325755">
    <property type="component" value="Chromosome"/>
</dbReference>
<dbReference type="EMBL" id="CP044205">
    <property type="protein sequence ID" value="QFY45155.1"/>
    <property type="molecule type" value="Genomic_DNA"/>
</dbReference>
<reference evidence="2 3" key="1">
    <citation type="submission" date="2019-09" db="EMBL/GenBank/DDBJ databases">
        <title>Ecophysiology of the spiral-shaped methanotroph Methylospira mobilis as revealed by the complete genome sequence.</title>
        <authorList>
            <person name="Oshkin I.Y."/>
            <person name="Dedysh S.N."/>
            <person name="Miroshnikov K."/>
            <person name="Danilova O.V."/>
            <person name="Hakobyan A."/>
            <person name="Liesack W."/>
        </authorList>
    </citation>
    <scope>NUCLEOTIDE SEQUENCE [LARGE SCALE GENOMIC DNA]</scope>
    <source>
        <strain evidence="2 3">Shm1</strain>
    </source>
</reference>
<dbReference type="AlphaFoldDB" id="A0A5Q0BMI9"/>
<sequence length="517" mass="56877">MTYLSQQFLKTAAGNYCRLDNKQIPIRYLKKFAATVTACLFLGYIPTACIADENLLPFPTEFNLGDETRLKLEMNERIRGEFADWFGNQQANGKVTPKEYSYNFVGNKFQLGARLTNSFSESFAQLQDTLVAALPTNGLGVGAAYYQNRPPETTQNSVFLRQGWSKLKYNGFFLSGGRQLYSDGAQGTARNTSLKWIQDTRIAQRLIGPFDYTHTGRSFDGGALGYSSDSIEVSGFGFVPTWGGFETDGMPEISGVDVAGASLNLRDTGFLPNVLARLSYYYYGDNRNIAAVDNSIAATQANGLPINIHTLGGSIAHVIRIGPGNLDGMLYAFGQVGKWRALNQAAWAYGAEFGYQFMDVWASPWLRVGVNSGSGDSNPHDNTHGTFFQMLPTAWLYAQFPFYNMMNNQDVFVQAVLKPHPMITTRIDFHSLSVNASSDLVYSGSGATNNTLFGYSGMKTGGYLDLAYLAHASVNFKPLDFLQFNAFYAHAFGQSILSANYAGNQGNYAFLEAVVSF</sequence>
<evidence type="ECO:0000313" key="3">
    <source>
        <dbReference type="Proteomes" id="UP000325755"/>
    </source>
</evidence>
<dbReference type="InParanoid" id="A0A5Q0BMI9"/>
<dbReference type="OrthoDB" id="9806824at2"/>
<gene>
    <name evidence="2" type="ORF">F6R98_16045</name>
</gene>
<feature type="domain" description="Alginate export" evidence="1">
    <location>
        <begin position="278"/>
        <end position="467"/>
    </location>
</feature>
<dbReference type="Pfam" id="PF13372">
    <property type="entry name" value="Alginate_exp"/>
    <property type="match status" value="1"/>
</dbReference>
<organism evidence="2 3">
    <name type="scientific">Candidatus Methylospira mobilis</name>
    <dbReference type="NCBI Taxonomy" id="1808979"/>
    <lineage>
        <taxon>Bacteria</taxon>
        <taxon>Pseudomonadati</taxon>
        <taxon>Pseudomonadota</taxon>
        <taxon>Gammaproteobacteria</taxon>
        <taxon>Methylococcales</taxon>
        <taxon>Methylococcaceae</taxon>
        <taxon>Candidatus Methylospira</taxon>
    </lineage>
</organism>
<protein>
    <recommendedName>
        <fullName evidence="1">Alginate export domain-containing protein</fullName>
    </recommendedName>
</protein>
<proteinExistence type="predicted"/>
<dbReference type="KEGG" id="mmob:F6R98_16045"/>
<evidence type="ECO:0000313" key="2">
    <source>
        <dbReference type="EMBL" id="QFY45155.1"/>
    </source>
</evidence>
<name>A0A5Q0BMI9_9GAMM</name>
<accession>A0A5Q0BMI9</accession>